<keyword evidence="1" id="KW-0472">Membrane</keyword>
<sequence length="647" mass="74323">MMPGAMRTLRALLLKELRQHISTLLVLIGVLLFGLILLVINDESQPRLVTILESLVDCMIIIIPIACFILSHRLVVTEYFNQTHKFLETIPIRRWQQVTAKYTLGSITILVMTVFFLMIVLWLSRKDVQMDVQFFWILLVKCVVFVYCTWSFFFAMGYTGKYRLPIFFGLITGIAIISTATGLDPNEYGPLSLVNKSTILFERSELPLLRIFETMLIGSLWLTIAYLLALIRNGSLAESLATTISRQEKAAIAILFIILFICYSELKSRKPGEPYEFTADKVLRSDETPLAILYGSEEVFDAANVLRSNLDPLLLHLKETLDFEELPPIRIMYRSGLDNDIFERGKLNDKAGILIRANFQTASTWQFTPFAAVVVHDVIGVHNYGRAFFEPKEWFVDGFSRWWAEHSHDLGKDYSPVEQLLERARVGTYQTRFTAQEIRSWDLYEENVGEAISDAVAYSGVVYMEKRYGHEAILKLARVLLGRKPYRDVRETFYEYTHSMPALFEKVCGQKWNVFIQAWSAWLDNQSRDFSTNRSASLHLPHPSFDIKPGAGPQVDIHYTFQFEDPLGPDIICSLLHCSLDPADTEIEPQRILREEHICSPDENNQHFAFHLPGVYRKGERAFFAFEIEGGDLPCPVRLSSFRMEIE</sequence>
<dbReference type="Proteomes" id="UP001594351">
    <property type="component" value="Unassembled WGS sequence"/>
</dbReference>
<feature type="transmembrane region" description="Helical" evidence="1">
    <location>
        <begin position="21"/>
        <end position="40"/>
    </location>
</feature>
<proteinExistence type="predicted"/>
<comment type="caution">
    <text evidence="2">The sequence shown here is derived from an EMBL/GenBank/DDBJ whole genome shotgun (WGS) entry which is preliminary data.</text>
</comment>
<feature type="transmembrane region" description="Helical" evidence="1">
    <location>
        <begin position="134"/>
        <end position="155"/>
    </location>
</feature>
<feature type="transmembrane region" description="Helical" evidence="1">
    <location>
        <begin position="250"/>
        <end position="266"/>
    </location>
</feature>
<dbReference type="EMBL" id="JBHPBY010000029">
    <property type="protein sequence ID" value="MFC1849271.1"/>
    <property type="molecule type" value="Genomic_DNA"/>
</dbReference>
<organism evidence="2 3">
    <name type="scientific">candidate division CSSED10-310 bacterium</name>
    <dbReference type="NCBI Taxonomy" id="2855610"/>
    <lineage>
        <taxon>Bacteria</taxon>
        <taxon>Bacteria division CSSED10-310</taxon>
    </lineage>
</organism>
<gene>
    <name evidence="2" type="ORF">ACFL27_03585</name>
</gene>
<feature type="transmembrane region" description="Helical" evidence="1">
    <location>
        <begin position="208"/>
        <end position="229"/>
    </location>
</feature>
<keyword evidence="3" id="KW-1185">Reference proteome</keyword>
<evidence type="ECO:0000256" key="1">
    <source>
        <dbReference type="SAM" id="Phobius"/>
    </source>
</evidence>
<protein>
    <submittedName>
        <fullName evidence="2">ABC transporter permease</fullName>
    </submittedName>
</protein>
<feature type="transmembrane region" description="Helical" evidence="1">
    <location>
        <begin position="102"/>
        <end position="122"/>
    </location>
</feature>
<keyword evidence="1" id="KW-0812">Transmembrane</keyword>
<feature type="transmembrane region" description="Helical" evidence="1">
    <location>
        <begin position="162"/>
        <end position="183"/>
    </location>
</feature>
<dbReference type="Pfam" id="PF12730">
    <property type="entry name" value="ABC2_membrane_4"/>
    <property type="match status" value="1"/>
</dbReference>
<keyword evidence="1" id="KW-1133">Transmembrane helix</keyword>
<reference evidence="2 3" key="1">
    <citation type="submission" date="2024-09" db="EMBL/GenBank/DDBJ databases">
        <title>Laminarin stimulates single cell rates of sulfate reduction while oxygen inhibits transcriptomic activity in coastal marine sediment.</title>
        <authorList>
            <person name="Lindsay M."/>
            <person name="Orcutt B."/>
            <person name="Emerson D."/>
            <person name="Stepanauskas R."/>
            <person name="D'Angelo T."/>
        </authorList>
    </citation>
    <scope>NUCLEOTIDE SEQUENCE [LARGE SCALE GENOMIC DNA]</scope>
    <source>
        <strain evidence="2">SAG AM-311-K15</strain>
    </source>
</reference>
<accession>A0ABV6YT47</accession>
<evidence type="ECO:0000313" key="2">
    <source>
        <dbReference type="EMBL" id="MFC1849271.1"/>
    </source>
</evidence>
<evidence type="ECO:0000313" key="3">
    <source>
        <dbReference type="Proteomes" id="UP001594351"/>
    </source>
</evidence>
<name>A0ABV6YT47_UNCC1</name>
<feature type="transmembrane region" description="Helical" evidence="1">
    <location>
        <begin position="60"/>
        <end position="81"/>
    </location>
</feature>